<sequence>MQKRIQELMERRKRKLKRKMVRRWMSMRRWLRKRIFIDLSQRDSNTTIINNNNKLQPTHLRYSPFPFKYTSAYGSFILLPLRRLDKRSCSLSPCPLYNFRTTLANAP</sequence>
<evidence type="ECO:0000313" key="1">
    <source>
        <dbReference type="EMBL" id="KRX18193.1"/>
    </source>
</evidence>
<proteinExistence type="predicted"/>
<accession>A0A0V0RUP1</accession>
<gene>
    <name evidence="1" type="ORF">T07_11965</name>
</gene>
<evidence type="ECO:0000313" key="2">
    <source>
        <dbReference type="Proteomes" id="UP000054630"/>
    </source>
</evidence>
<dbReference type="AlphaFoldDB" id="A0A0V0RUP1"/>
<comment type="caution">
    <text evidence="1">The sequence shown here is derived from an EMBL/GenBank/DDBJ whole genome shotgun (WGS) entry which is preliminary data.</text>
</comment>
<reference evidence="1 2" key="1">
    <citation type="submission" date="2015-01" db="EMBL/GenBank/DDBJ databases">
        <title>Evolution of Trichinella species and genotypes.</title>
        <authorList>
            <person name="Korhonen P.K."/>
            <person name="Edoardo P."/>
            <person name="Giuseppe L.R."/>
            <person name="Gasser R.B."/>
        </authorList>
    </citation>
    <scope>NUCLEOTIDE SEQUENCE [LARGE SCALE GENOMIC DNA]</scope>
    <source>
        <strain evidence="1">ISS37</strain>
    </source>
</reference>
<dbReference type="EMBL" id="JYDL01000076">
    <property type="protein sequence ID" value="KRX18193.1"/>
    <property type="molecule type" value="Genomic_DNA"/>
</dbReference>
<dbReference type="Proteomes" id="UP000054630">
    <property type="component" value="Unassembled WGS sequence"/>
</dbReference>
<organism evidence="1 2">
    <name type="scientific">Trichinella nelsoni</name>
    <dbReference type="NCBI Taxonomy" id="6336"/>
    <lineage>
        <taxon>Eukaryota</taxon>
        <taxon>Metazoa</taxon>
        <taxon>Ecdysozoa</taxon>
        <taxon>Nematoda</taxon>
        <taxon>Enoplea</taxon>
        <taxon>Dorylaimia</taxon>
        <taxon>Trichinellida</taxon>
        <taxon>Trichinellidae</taxon>
        <taxon>Trichinella</taxon>
    </lineage>
</organism>
<protein>
    <submittedName>
        <fullName evidence="1">Uncharacterized protein</fullName>
    </submittedName>
</protein>
<keyword evidence="2" id="KW-1185">Reference proteome</keyword>
<name>A0A0V0RUP1_9BILA</name>